<evidence type="ECO:0000256" key="2">
    <source>
        <dbReference type="ARBA" id="ARBA00006217"/>
    </source>
</evidence>
<evidence type="ECO:0000256" key="5">
    <source>
        <dbReference type="ARBA" id="ARBA00022833"/>
    </source>
</evidence>
<dbReference type="InterPro" id="IPR045066">
    <property type="entry name" value="Beta_CA_cladeB"/>
</dbReference>
<comment type="catalytic activity">
    <reaction evidence="7 9">
        <text>hydrogencarbonate + H(+) = CO2 + H2O</text>
        <dbReference type="Rhea" id="RHEA:10748"/>
        <dbReference type="ChEBI" id="CHEBI:15377"/>
        <dbReference type="ChEBI" id="CHEBI:15378"/>
        <dbReference type="ChEBI" id="CHEBI:16526"/>
        <dbReference type="ChEBI" id="CHEBI:17544"/>
        <dbReference type="EC" id="4.2.1.1"/>
    </reaction>
</comment>
<dbReference type="CDD" id="cd00884">
    <property type="entry name" value="beta_CA_cladeB"/>
    <property type="match status" value="1"/>
</dbReference>
<dbReference type="FunFam" id="3.40.1050.10:FF:000003">
    <property type="entry name" value="Carbonic anhydrase"/>
    <property type="match status" value="1"/>
</dbReference>
<organism evidence="10 11">
    <name type="scientific">Carya illinoinensis</name>
    <name type="common">Pecan</name>
    <dbReference type="NCBI Taxonomy" id="32201"/>
    <lineage>
        <taxon>Eukaryota</taxon>
        <taxon>Viridiplantae</taxon>
        <taxon>Streptophyta</taxon>
        <taxon>Embryophyta</taxon>
        <taxon>Tracheophyta</taxon>
        <taxon>Spermatophyta</taxon>
        <taxon>Magnoliopsida</taxon>
        <taxon>eudicotyledons</taxon>
        <taxon>Gunneridae</taxon>
        <taxon>Pentapetalae</taxon>
        <taxon>rosids</taxon>
        <taxon>fabids</taxon>
        <taxon>Fagales</taxon>
        <taxon>Juglandaceae</taxon>
        <taxon>Carya</taxon>
    </lineage>
</organism>
<dbReference type="GO" id="GO:0004089">
    <property type="term" value="F:carbonate dehydratase activity"/>
    <property type="evidence" value="ECO:0007669"/>
    <property type="project" value="UniProtKB-UniRule"/>
</dbReference>
<dbReference type="PROSITE" id="PS00705">
    <property type="entry name" value="PROK_CO2_ANHYDRASE_2"/>
    <property type="match status" value="1"/>
</dbReference>
<sequence length="269" mass="30252">MDVYITFSDQLAEESSDMASLFHSEEPVYEEVRRLNSEKGDHLENDQEKSANLIPSSFDPVQAIIQGFKYFKQNEFDPNRPFYDELAKGQEPKFLVFACSDSRVSPSIILNFKPGEAFMVRNIANLVPVFDQLKYSGTGAAIEYAISVLKIPNILVIGHSSCGGIKRLMSYPEDDSAPCDFIDEWVKIGLPAKEKFKANSGNCSFYEQCEQCEKEAVKLSLTNLLTYPYVRKAIANNALKLMGGYYDFVDGTFEVVLFETHFSPPIPAI</sequence>
<keyword evidence="5 8" id="KW-0862">Zinc</keyword>
<keyword evidence="4" id="KW-0702">S-nitrosylation</keyword>
<evidence type="ECO:0000256" key="9">
    <source>
        <dbReference type="RuleBase" id="RU003956"/>
    </source>
</evidence>
<evidence type="ECO:0000313" key="10">
    <source>
        <dbReference type="EMBL" id="KAG6683639.1"/>
    </source>
</evidence>
<evidence type="ECO:0000313" key="11">
    <source>
        <dbReference type="Proteomes" id="UP000811246"/>
    </source>
</evidence>
<dbReference type="SMART" id="SM00947">
    <property type="entry name" value="Pro_CA"/>
    <property type="match status" value="1"/>
</dbReference>
<dbReference type="PANTHER" id="PTHR11002:SF45">
    <property type="entry name" value="CARBONIC ANHYDRASE"/>
    <property type="match status" value="1"/>
</dbReference>
<keyword evidence="6 9" id="KW-0456">Lyase</keyword>
<feature type="binding site" evidence="8">
    <location>
        <position position="162"/>
    </location>
    <ligand>
        <name>Zn(2+)</name>
        <dbReference type="ChEBI" id="CHEBI:29105"/>
    </ligand>
</feature>
<evidence type="ECO:0000256" key="4">
    <source>
        <dbReference type="ARBA" id="ARBA00022799"/>
    </source>
</evidence>
<feature type="binding site" evidence="8">
    <location>
        <position position="101"/>
    </location>
    <ligand>
        <name>Zn(2+)</name>
        <dbReference type="ChEBI" id="CHEBI:29105"/>
    </ligand>
</feature>
<evidence type="ECO:0000256" key="1">
    <source>
        <dbReference type="ARBA" id="ARBA00002904"/>
    </source>
</evidence>
<comment type="cofactor">
    <cofactor evidence="8">
        <name>Zn(2+)</name>
        <dbReference type="ChEBI" id="CHEBI:29105"/>
    </cofactor>
    <text evidence="8">Binds 1 zinc ion per subunit.</text>
</comment>
<name>A0A922DFU9_CARIL</name>
<dbReference type="Proteomes" id="UP000811246">
    <property type="component" value="Chromosome 12"/>
</dbReference>
<dbReference type="AlphaFoldDB" id="A0A922DFU9"/>
<feature type="binding site" evidence="8">
    <location>
        <position position="99"/>
    </location>
    <ligand>
        <name>Zn(2+)</name>
        <dbReference type="ChEBI" id="CHEBI:29105"/>
    </ligand>
</feature>
<dbReference type="InterPro" id="IPR015892">
    <property type="entry name" value="Carbonic_anhydrase_CS"/>
</dbReference>
<gene>
    <name evidence="10" type="ORF">I3842_12G024800</name>
</gene>
<dbReference type="PANTHER" id="PTHR11002">
    <property type="entry name" value="CARBONIC ANHYDRASE"/>
    <property type="match status" value="1"/>
</dbReference>
<dbReference type="InterPro" id="IPR001765">
    <property type="entry name" value="Carbonic_anhydrase"/>
</dbReference>
<dbReference type="Pfam" id="PF00484">
    <property type="entry name" value="Pro_CA"/>
    <property type="match status" value="1"/>
</dbReference>
<dbReference type="PROSITE" id="PS00704">
    <property type="entry name" value="PROK_CO2_ANHYDRASE_1"/>
    <property type="match status" value="1"/>
</dbReference>
<evidence type="ECO:0000256" key="6">
    <source>
        <dbReference type="ARBA" id="ARBA00023239"/>
    </source>
</evidence>
<reference evidence="10" key="1">
    <citation type="submission" date="2021-01" db="EMBL/GenBank/DDBJ databases">
        <authorList>
            <person name="Lovell J.T."/>
            <person name="Bentley N."/>
            <person name="Bhattarai G."/>
            <person name="Jenkins J.W."/>
            <person name="Sreedasyam A."/>
            <person name="Alarcon Y."/>
            <person name="Bock C."/>
            <person name="Boston L."/>
            <person name="Carlson J."/>
            <person name="Cervantes K."/>
            <person name="Clermont K."/>
            <person name="Krom N."/>
            <person name="Kubenka K."/>
            <person name="Mamidi S."/>
            <person name="Mattison C."/>
            <person name="Monteros M."/>
            <person name="Pisani C."/>
            <person name="Plott C."/>
            <person name="Rajasekar S."/>
            <person name="Rhein H.S."/>
            <person name="Rohla C."/>
            <person name="Song M."/>
            <person name="Hilaire R.S."/>
            <person name="Shu S."/>
            <person name="Wells L."/>
            <person name="Wang X."/>
            <person name="Webber J."/>
            <person name="Heerema R.J."/>
            <person name="Klein P."/>
            <person name="Conner P."/>
            <person name="Grauke L."/>
            <person name="Grimwood J."/>
            <person name="Schmutz J."/>
            <person name="Randall J.J."/>
        </authorList>
    </citation>
    <scope>NUCLEOTIDE SEQUENCE</scope>
    <source>
        <tissue evidence="10">Leaf</tissue>
    </source>
</reference>
<dbReference type="GO" id="GO:0015976">
    <property type="term" value="P:carbon utilization"/>
    <property type="evidence" value="ECO:0007669"/>
    <property type="project" value="InterPro"/>
</dbReference>
<comment type="similarity">
    <text evidence="2 9">Belongs to the beta-class carbonic anhydrase family.</text>
</comment>
<feature type="binding site" evidence="8">
    <location>
        <position position="159"/>
    </location>
    <ligand>
        <name>Zn(2+)</name>
        <dbReference type="ChEBI" id="CHEBI:29105"/>
    </ligand>
</feature>
<comment type="caution">
    <text evidence="10">The sequence shown here is derived from an EMBL/GenBank/DDBJ whole genome shotgun (WGS) entry which is preliminary data.</text>
</comment>
<dbReference type="EC" id="4.2.1.1" evidence="3 9"/>
<evidence type="ECO:0000256" key="8">
    <source>
        <dbReference type="PIRSR" id="PIRSR601765-1"/>
    </source>
</evidence>
<dbReference type="EMBL" id="CM031836">
    <property type="protein sequence ID" value="KAG6683639.1"/>
    <property type="molecule type" value="Genomic_DNA"/>
</dbReference>
<keyword evidence="8" id="KW-0479">Metal-binding</keyword>
<dbReference type="GO" id="GO:0008270">
    <property type="term" value="F:zinc ion binding"/>
    <property type="evidence" value="ECO:0007669"/>
    <property type="project" value="UniProtKB-UniRule"/>
</dbReference>
<evidence type="ECO:0000256" key="3">
    <source>
        <dbReference type="ARBA" id="ARBA00012925"/>
    </source>
</evidence>
<accession>A0A922DFU9</accession>
<comment type="function">
    <text evidence="1 9">Reversible hydration of carbon dioxide.</text>
</comment>
<proteinExistence type="inferred from homology"/>
<protein>
    <recommendedName>
        <fullName evidence="3 9">Carbonic anhydrase</fullName>
        <ecNumber evidence="3 9">4.2.1.1</ecNumber>
    </recommendedName>
    <alternativeName>
        <fullName evidence="9">Carbonate dehydratase</fullName>
    </alternativeName>
</protein>
<evidence type="ECO:0000256" key="7">
    <source>
        <dbReference type="ARBA" id="ARBA00048348"/>
    </source>
</evidence>